<sequence length="364" mass="41244">MDLLSVSPYQEVFSRKRQQKRAKIGAMDLEGLMEAAEKRAEGYSSSNDRQALLDASGQEAKEEATPGRHFGEEIFNKGTSRRIWAELYKVVDAADVLVFVLDARDPMGTRCQQLERELRKSRRHKHVVLLVNKVDLVPTWVTRRWVQELTRDFPTLAFHASITNPFGKNALLNLLRQFGNLLKEKKHVTVGMIGYPNVGKSSVINTLKRKKVCKAAPVPGETRVWQYIALTKRIYLLDCPGIVPPSQSDFAADCAKVLKGVVRAERLKTPSDYIHEVLERVKKPYLLQRYRLPADTAWNDSEEFLTILGKKMGKLVKGGEADLDTAARIVLYDWQRGRIPYFTPPPQREGEEEVRSSPGSPSSL</sequence>
<evidence type="ECO:0000259" key="6">
    <source>
        <dbReference type="PROSITE" id="PS51721"/>
    </source>
</evidence>
<evidence type="ECO:0000256" key="4">
    <source>
        <dbReference type="ARBA" id="ARBA00023242"/>
    </source>
</evidence>
<dbReference type="InterPro" id="IPR027417">
    <property type="entry name" value="P-loop_NTPase"/>
</dbReference>
<evidence type="ECO:0000256" key="2">
    <source>
        <dbReference type="ARBA" id="ARBA00022741"/>
    </source>
</evidence>
<comment type="caution">
    <text evidence="7">The sequence shown here is derived from an EMBL/GenBank/DDBJ whole genome shotgun (WGS) entry which is preliminary data.</text>
</comment>
<dbReference type="GO" id="GO:0005730">
    <property type="term" value="C:nucleolus"/>
    <property type="evidence" value="ECO:0007669"/>
    <property type="project" value="UniProtKB-SubCell"/>
</dbReference>
<dbReference type="InterPro" id="IPR024929">
    <property type="entry name" value="GNL2_CP_dom"/>
</dbReference>
<dbReference type="Pfam" id="PF01926">
    <property type="entry name" value="MMR_HSR1"/>
    <property type="match status" value="1"/>
</dbReference>
<keyword evidence="2" id="KW-0547">Nucleotide-binding</keyword>
<dbReference type="GO" id="GO:0005525">
    <property type="term" value="F:GTP binding"/>
    <property type="evidence" value="ECO:0007669"/>
    <property type="project" value="UniProtKB-KW"/>
</dbReference>
<dbReference type="InterPro" id="IPR030378">
    <property type="entry name" value="G_CP_dom"/>
</dbReference>
<comment type="subcellular location">
    <subcellularLocation>
        <location evidence="1">Nucleus</location>
        <location evidence="1">Nucleolus</location>
    </subcellularLocation>
</comment>
<dbReference type="PANTHER" id="PTHR11089">
    <property type="entry name" value="GTP-BINDING PROTEIN-RELATED"/>
    <property type="match status" value="1"/>
</dbReference>
<dbReference type="OrthoDB" id="444945at2759"/>
<gene>
    <name evidence="7" type="primary">Gnl2</name>
    <name evidence="7" type="ORF">SNAT2548_LOCUS5200</name>
</gene>
<dbReference type="InterPro" id="IPR006073">
    <property type="entry name" value="GTP-bd"/>
</dbReference>
<evidence type="ECO:0000256" key="5">
    <source>
        <dbReference type="SAM" id="MobiDB-lite"/>
    </source>
</evidence>
<dbReference type="EMBL" id="CAJNDS010000331">
    <property type="protein sequence ID" value="CAE7193153.1"/>
    <property type="molecule type" value="Genomic_DNA"/>
</dbReference>
<organism evidence="7 8">
    <name type="scientific">Symbiodinium natans</name>
    <dbReference type="NCBI Taxonomy" id="878477"/>
    <lineage>
        <taxon>Eukaryota</taxon>
        <taxon>Sar</taxon>
        <taxon>Alveolata</taxon>
        <taxon>Dinophyceae</taxon>
        <taxon>Suessiales</taxon>
        <taxon>Symbiodiniaceae</taxon>
        <taxon>Symbiodinium</taxon>
    </lineage>
</organism>
<dbReference type="AlphaFoldDB" id="A0A812J518"/>
<dbReference type="InterPro" id="IPR050755">
    <property type="entry name" value="TRAFAC_YlqF/YawG_RiboMat"/>
</dbReference>
<keyword evidence="8" id="KW-1185">Reference proteome</keyword>
<name>A0A812J518_9DINO</name>
<dbReference type="Proteomes" id="UP000604046">
    <property type="component" value="Unassembled WGS sequence"/>
</dbReference>
<accession>A0A812J518</accession>
<feature type="domain" description="CP-type G" evidence="6">
    <location>
        <begin position="84"/>
        <end position="245"/>
    </location>
</feature>
<dbReference type="InterPro" id="IPR023179">
    <property type="entry name" value="GTP-bd_ortho_bundle_sf"/>
</dbReference>
<dbReference type="SUPFAM" id="SSF52540">
    <property type="entry name" value="P-loop containing nucleoside triphosphate hydrolases"/>
    <property type="match status" value="1"/>
</dbReference>
<dbReference type="CDD" id="cd01858">
    <property type="entry name" value="NGP_1"/>
    <property type="match status" value="1"/>
</dbReference>
<evidence type="ECO:0000256" key="3">
    <source>
        <dbReference type="ARBA" id="ARBA00023134"/>
    </source>
</evidence>
<keyword evidence="4" id="KW-0539">Nucleus</keyword>
<dbReference type="Gene3D" id="1.10.1580.10">
    <property type="match status" value="1"/>
</dbReference>
<dbReference type="PROSITE" id="PS51721">
    <property type="entry name" value="G_CP"/>
    <property type="match status" value="1"/>
</dbReference>
<evidence type="ECO:0000313" key="7">
    <source>
        <dbReference type="EMBL" id="CAE7193153.1"/>
    </source>
</evidence>
<reference evidence="7" key="1">
    <citation type="submission" date="2021-02" db="EMBL/GenBank/DDBJ databases">
        <authorList>
            <person name="Dougan E. K."/>
            <person name="Rhodes N."/>
            <person name="Thang M."/>
            <person name="Chan C."/>
        </authorList>
    </citation>
    <scope>NUCLEOTIDE SEQUENCE</scope>
</reference>
<protein>
    <submittedName>
        <fullName evidence="7">Gnl2 protein</fullName>
    </submittedName>
</protein>
<dbReference type="PRINTS" id="PR00326">
    <property type="entry name" value="GTP1OBG"/>
</dbReference>
<feature type="region of interest" description="Disordered" evidence="5">
    <location>
        <begin position="342"/>
        <end position="364"/>
    </location>
</feature>
<dbReference type="PANTHER" id="PTHR11089:SF9">
    <property type="entry name" value="NUCLEOLAR GTP-BINDING PROTEIN 2"/>
    <property type="match status" value="1"/>
</dbReference>
<evidence type="ECO:0000313" key="8">
    <source>
        <dbReference type="Proteomes" id="UP000604046"/>
    </source>
</evidence>
<dbReference type="FunFam" id="3.40.50.300:FF:000559">
    <property type="entry name" value="Nuclear/nucleolar GTPase 2"/>
    <property type="match status" value="1"/>
</dbReference>
<evidence type="ECO:0000256" key="1">
    <source>
        <dbReference type="ARBA" id="ARBA00004604"/>
    </source>
</evidence>
<keyword evidence="3" id="KW-0342">GTP-binding</keyword>
<dbReference type="Gene3D" id="3.40.50.300">
    <property type="entry name" value="P-loop containing nucleotide triphosphate hydrolases"/>
    <property type="match status" value="1"/>
</dbReference>
<proteinExistence type="predicted"/>